<sequence length="237" mass="26670">MNRAALKSRAHFHIYTRPVIFSKHTLQAPQSASRSPTPEAALHRQGRTPPTPAQLQNHFLSHRVVLDSNGAIAIGLPLTGGILIKYVNAVDLEHLRASRKASTARPNPNIPSEEDEWCTKLRSLAPGWYRSISDRYQTLNDDRPKTTTEEEQASIGYLDSPRSGHVVVVRCVTGQMPAEWGAYNKCLTMQERCDVMEEFGADVYGTADEAEELNGRHEEKMKRERDKLEDEYGPFEA</sequence>
<reference evidence="2" key="1">
    <citation type="journal article" date="2020" name="Stud. Mycol.">
        <title>101 Dothideomycetes genomes: a test case for predicting lifestyles and emergence of pathogens.</title>
        <authorList>
            <person name="Haridas S."/>
            <person name="Albert R."/>
            <person name="Binder M."/>
            <person name="Bloem J."/>
            <person name="Labutti K."/>
            <person name="Salamov A."/>
            <person name="Andreopoulos B."/>
            <person name="Baker S."/>
            <person name="Barry K."/>
            <person name="Bills G."/>
            <person name="Bluhm B."/>
            <person name="Cannon C."/>
            <person name="Castanera R."/>
            <person name="Culley D."/>
            <person name="Daum C."/>
            <person name="Ezra D."/>
            <person name="Gonzalez J."/>
            <person name="Henrissat B."/>
            <person name="Kuo A."/>
            <person name="Liang C."/>
            <person name="Lipzen A."/>
            <person name="Lutzoni F."/>
            <person name="Magnuson J."/>
            <person name="Mondo S."/>
            <person name="Nolan M."/>
            <person name="Ohm R."/>
            <person name="Pangilinan J."/>
            <person name="Park H.-J."/>
            <person name="Ramirez L."/>
            <person name="Alfaro M."/>
            <person name="Sun H."/>
            <person name="Tritt A."/>
            <person name="Yoshinaga Y."/>
            <person name="Zwiers L.-H."/>
            <person name="Turgeon B."/>
            <person name="Goodwin S."/>
            <person name="Spatafora J."/>
            <person name="Crous P."/>
            <person name="Grigoriev I."/>
        </authorList>
    </citation>
    <scope>NUCLEOTIDE SEQUENCE</scope>
    <source>
        <strain evidence="2">Tuck. ex Michener</strain>
    </source>
</reference>
<gene>
    <name evidence="2" type="ORF">EV356DRAFT_511972</name>
</gene>
<dbReference type="EMBL" id="ML991781">
    <property type="protein sequence ID" value="KAF2237269.1"/>
    <property type="molecule type" value="Genomic_DNA"/>
</dbReference>
<dbReference type="OrthoDB" id="3943264at2759"/>
<protein>
    <submittedName>
        <fullName evidence="2">Uncharacterized protein</fullName>
    </submittedName>
</protein>
<feature type="compositionally biased region" description="Polar residues" evidence="1">
    <location>
        <begin position="25"/>
        <end position="36"/>
    </location>
</feature>
<feature type="compositionally biased region" description="Basic and acidic residues" evidence="1">
    <location>
        <begin position="213"/>
        <end position="230"/>
    </location>
</feature>
<evidence type="ECO:0000256" key="1">
    <source>
        <dbReference type="SAM" id="MobiDB-lite"/>
    </source>
</evidence>
<dbReference type="Proteomes" id="UP000800092">
    <property type="component" value="Unassembled WGS sequence"/>
</dbReference>
<accession>A0A6A6HHI0</accession>
<feature type="region of interest" description="Disordered" evidence="1">
    <location>
        <begin position="25"/>
        <end position="52"/>
    </location>
</feature>
<name>A0A6A6HHI0_VIRVR</name>
<dbReference type="AlphaFoldDB" id="A0A6A6HHI0"/>
<evidence type="ECO:0000313" key="3">
    <source>
        <dbReference type="Proteomes" id="UP000800092"/>
    </source>
</evidence>
<feature type="region of interest" description="Disordered" evidence="1">
    <location>
        <begin position="210"/>
        <end position="237"/>
    </location>
</feature>
<evidence type="ECO:0000313" key="2">
    <source>
        <dbReference type="EMBL" id="KAF2237269.1"/>
    </source>
</evidence>
<keyword evidence="3" id="KW-1185">Reference proteome</keyword>
<proteinExistence type="predicted"/>
<organism evidence="2 3">
    <name type="scientific">Viridothelium virens</name>
    <name type="common">Speckled blister lichen</name>
    <name type="synonym">Trypethelium virens</name>
    <dbReference type="NCBI Taxonomy" id="1048519"/>
    <lineage>
        <taxon>Eukaryota</taxon>
        <taxon>Fungi</taxon>
        <taxon>Dikarya</taxon>
        <taxon>Ascomycota</taxon>
        <taxon>Pezizomycotina</taxon>
        <taxon>Dothideomycetes</taxon>
        <taxon>Dothideomycetes incertae sedis</taxon>
        <taxon>Trypetheliales</taxon>
        <taxon>Trypetheliaceae</taxon>
        <taxon>Viridothelium</taxon>
    </lineage>
</organism>